<dbReference type="EMBL" id="GGEC01049945">
    <property type="protein sequence ID" value="MBX30429.1"/>
    <property type="molecule type" value="Transcribed_RNA"/>
</dbReference>
<evidence type="ECO:0000313" key="1">
    <source>
        <dbReference type="EMBL" id="MBX30429.1"/>
    </source>
</evidence>
<sequence>MTHKYEFLTVIARFPGFSNFSEPRTRFDELFYGKLYECLAIVSNECSILYMVFLDAPSSNTHCRRWSSGFWPVPKRSAVVVTTNKRQSQKEPRIWKTNGLESEHGLLQMDRS</sequence>
<protein>
    <submittedName>
        <fullName evidence="1">Uncharacterized protein</fullName>
    </submittedName>
</protein>
<name>A0A2P2MJN4_RHIMU</name>
<dbReference type="AlphaFoldDB" id="A0A2P2MJN4"/>
<proteinExistence type="predicted"/>
<reference evidence="1" key="1">
    <citation type="submission" date="2018-02" db="EMBL/GenBank/DDBJ databases">
        <title>Rhizophora mucronata_Transcriptome.</title>
        <authorList>
            <person name="Meera S.P."/>
            <person name="Sreeshan A."/>
            <person name="Augustine A."/>
        </authorList>
    </citation>
    <scope>NUCLEOTIDE SEQUENCE</scope>
    <source>
        <tissue evidence="1">Leaf</tissue>
    </source>
</reference>
<accession>A0A2P2MJN4</accession>
<organism evidence="1">
    <name type="scientific">Rhizophora mucronata</name>
    <name type="common">Asiatic mangrove</name>
    <dbReference type="NCBI Taxonomy" id="61149"/>
    <lineage>
        <taxon>Eukaryota</taxon>
        <taxon>Viridiplantae</taxon>
        <taxon>Streptophyta</taxon>
        <taxon>Embryophyta</taxon>
        <taxon>Tracheophyta</taxon>
        <taxon>Spermatophyta</taxon>
        <taxon>Magnoliopsida</taxon>
        <taxon>eudicotyledons</taxon>
        <taxon>Gunneridae</taxon>
        <taxon>Pentapetalae</taxon>
        <taxon>rosids</taxon>
        <taxon>fabids</taxon>
        <taxon>Malpighiales</taxon>
        <taxon>Rhizophoraceae</taxon>
        <taxon>Rhizophora</taxon>
    </lineage>
</organism>